<name>A0A9D4VGV7_PEA</name>
<keyword evidence="4" id="KW-0505">Motor protein</keyword>
<dbReference type="PANTHER" id="PTHR13140">
    <property type="entry name" value="MYOSIN"/>
    <property type="match status" value="1"/>
</dbReference>
<evidence type="ECO:0000313" key="10">
    <source>
        <dbReference type="Proteomes" id="UP001058974"/>
    </source>
</evidence>
<dbReference type="InterPro" id="IPR027417">
    <property type="entry name" value="P-loop_NTPase"/>
</dbReference>
<evidence type="ECO:0000259" key="8">
    <source>
        <dbReference type="PROSITE" id="PS51456"/>
    </source>
</evidence>
<dbReference type="GO" id="GO:0005737">
    <property type="term" value="C:cytoplasm"/>
    <property type="evidence" value="ECO:0007669"/>
    <property type="project" value="TreeGrafter"/>
</dbReference>
<dbReference type="Gene3D" id="3.40.850.10">
    <property type="entry name" value="Kinesin motor domain"/>
    <property type="match status" value="1"/>
</dbReference>
<comment type="caution">
    <text evidence="6">Lacks conserved residue(s) required for the propagation of feature annotation.</text>
</comment>
<dbReference type="Gramene" id="Psat07G0003200-T1">
    <property type="protein sequence ID" value="KAI5382450.1"/>
    <property type="gene ID" value="KIW84_070032"/>
</dbReference>
<comment type="similarity">
    <text evidence="6">Belongs to the TRAFAC class myosin-kinesin ATPase superfamily. Myosin family.</text>
</comment>
<evidence type="ECO:0000256" key="7">
    <source>
        <dbReference type="SAM" id="MobiDB-lite"/>
    </source>
</evidence>
<protein>
    <recommendedName>
        <fullName evidence="8">Myosin motor domain-containing protein</fullName>
    </recommendedName>
</protein>
<dbReference type="GO" id="GO:0016459">
    <property type="term" value="C:myosin complex"/>
    <property type="evidence" value="ECO:0007669"/>
    <property type="project" value="UniProtKB-KW"/>
</dbReference>
<evidence type="ECO:0000256" key="1">
    <source>
        <dbReference type="ARBA" id="ARBA00022741"/>
    </source>
</evidence>
<dbReference type="GO" id="GO:0000146">
    <property type="term" value="F:microfilament motor activity"/>
    <property type="evidence" value="ECO:0007669"/>
    <property type="project" value="TreeGrafter"/>
</dbReference>
<evidence type="ECO:0000313" key="9">
    <source>
        <dbReference type="EMBL" id="KAI5382450.1"/>
    </source>
</evidence>
<dbReference type="GO" id="GO:0016020">
    <property type="term" value="C:membrane"/>
    <property type="evidence" value="ECO:0007669"/>
    <property type="project" value="TreeGrafter"/>
</dbReference>
<dbReference type="GO" id="GO:0051015">
    <property type="term" value="F:actin filament binding"/>
    <property type="evidence" value="ECO:0007669"/>
    <property type="project" value="TreeGrafter"/>
</dbReference>
<evidence type="ECO:0000256" key="6">
    <source>
        <dbReference type="PROSITE-ProRule" id="PRU00782"/>
    </source>
</evidence>
<evidence type="ECO:0000256" key="5">
    <source>
        <dbReference type="ARBA" id="ARBA00023203"/>
    </source>
</evidence>
<dbReference type="GO" id="GO:0007015">
    <property type="term" value="P:actin filament organization"/>
    <property type="evidence" value="ECO:0007669"/>
    <property type="project" value="TreeGrafter"/>
</dbReference>
<keyword evidence="1" id="KW-0547">Nucleotide-binding</keyword>
<keyword evidence="3 6" id="KW-0518">Myosin</keyword>
<dbReference type="InterPro" id="IPR001609">
    <property type="entry name" value="Myosin_head_motor_dom-like"/>
</dbReference>
<dbReference type="Proteomes" id="UP001058974">
    <property type="component" value="Chromosome 7"/>
</dbReference>
<keyword evidence="2" id="KW-0067">ATP-binding</keyword>
<dbReference type="InterPro" id="IPR036961">
    <property type="entry name" value="Kinesin_motor_dom_sf"/>
</dbReference>
<feature type="region of interest" description="Disordered" evidence="7">
    <location>
        <begin position="112"/>
        <end position="173"/>
    </location>
</feature>
<dbReference type="EMBL" id="JAMSHJ010000007">
    <property type="protein sequence ID" value="KAI5382450.1"/>
    <property type="molecule type" value="Genomic_DNA"/>
</dbReference>
<feature type="domain" description="Myosin motor" evidence="8">
    <location>
        <begin position="1"/>
        <end position="187"/>
    </location>
</feature>
<keyword evidence="10" id="KW-1185">Reference proteome</keyword>
<evidence type="ECO:0000256" key="2">
    <source>
        <dbReference type="ARBA" id="ARBA00022840"/>
    </source>
</evidence>
<dbReference type="SUPFAM" id="SSF52540">
    <property type="entry name" value="P-loop containing nucleoside triphosphate hydrolases"/>
    <property type="match status" value="1"/>
</dbReference>
<reference evidence="9 10" key="1">
    <citation type="journal article" date="2022" name="Nat. Genet.">
        <title>Improved pea reference genome and pan-genome highlight genomic features and evolutionary characteristics.</title>
        <authorList>
            <person name="Yang T."/>
            <person name="Liu R."/>
            <person name="Luo Y."/>
            <person name="Hu S."/>
            <person name="Wang D."/>
            <person name="Wang C."/>
            <person name="Pandey M.K."/>
            <person name="Ge S."/>
            <person name="Xu Q."/>
            <person name="Li N."/>
            <person name="Li G."/>
            <person name="Huang Y."/>
            <person name="Saxena R.K."/>
            <person name="Ji Y."/>
            <person name="Li M."/>
            <person name="Yan X."/>
            <person name="He Y."/>
            <person name="Liu Y."/>
            <person name="Wang X."/>
            <person name="Xiang C."/>
            <person name="Varshney R.K."/>
            <person name="Ding H."/>
            <person name="Gao S."/>
            <person name="Zong X."/>
        </authorList>
    </citation>
    <scope>NUCLEOTIDE SEQUENCE [LARGE SCALE GENOMIC DNA]</scope>
    <source>
        <strain evidence="9 10">cv. Zhongwan 6</strain>
    </source>
</reference>
<sequence>MSTLICSKQTYRGARFGELSPYLFAVADAAHGPMINDGINQSILVSGESGVVKTESTKLLMLYLAYTGGRVSVAEDVVPSAVPSSMEPLAVEKRTGINNSPQFPVTKLLTNLDRSNTRVHPKPSNVKKPNARNHTEKHNVNNGSSTSSALQKSTTRVVSKPERSTGTSNLQHKDNYHPWKMIEFYCK</sequence>
<comment type="caution">
    <text evidence="9">The sequence shown here is derived from an EMBL/GenBank/DDBJ whole genome shotgun (WGS) entry which is preliminary data.</text>
</comment>
<keyword evidence="5 6" id="KW-0009">Actin-binding</keyword>
<proteinExistence type="inferred from homology"/>
<dbReference type="PROSITE" id="PS51456">
    <property type="entry name" value="MYOSIN_MOTOR"/>
    <property type="match status" value="1"/>
</dbReference>
<accession>A0A9D4VGV7</accession>
<evidence type="ECO:0000256" key="4">
    <source>
        <dbReference type="ARBA" id="ARBA00023175"/>
    </source>
</evidence>
<dbReference type="PANTHER" id="PTHR13140:SF836">
    <property type="entry name" value="MYOSIN-6"/>
    <property type="match status" value="1"/>
</dbReference>
<dbReference type="AlphaFoldDB" id="A0A9D4VGV7"/>
<gene>
    <name evidence="9" type="ORF">KIW84_070032</name>
</gene>
<evidence type="ECO:0000256" key="3">
    <source>
        <dbReference type="ARBA" id="ARBA00023123"/>
    </source>
</evidence>
<dbReference type="GO" id="GO:0005524">
    <property type="term" value="F:ATP binding"/>
    <property type="evidence" value="ECO:0007669"/>
    <property type="project" value="UniProtKB-KW"/>
</dbReference>
<dbReference type="Pfam" id="PF00063">
    <property type="entry name" value="Myosin_head"/>
    <property type="match status" value="1"/>
</dbReference>
<feature type="compositionally biased region" description="Polar residues" evidence="7">
    <location>
        <begin position="140"/>
        <end position="157"/>
    </location>
</feature>
<organism evidence="9 10">
    <name type="scientific">Pisum sativum</name>
    <name type="common">Garden pea</name>
    <name type="synonym">Lathyrus oleraceus</name>
    <dbReference type="NCBI Taxonomy" id="3888"/>
    <lineage>
        <taxon>Eukaryota</taxon>
        <taxon>Viridiplantae</taxon>
        <taxon>Streptophyta</taxon>
        <taxon>Embryophyta</taxon>
        <taxon>Tracheophyta</taxon>
        <taxon>Spermatophyta</taxon>
        <taxon>Magnoliopsida</taxon>
        <taxon>eudicotyledons</taxon>
        <taxon>Gunneridae</taxon>
        <taxon>Pentapetalae</taxon>
        <taxon>rosids</taxon>
        <taxon>fabids</taxon>
        <taxon>Fabales</taxon>
        <taxon>Fabaceae</taxon>
        <taxon>Papilionoideae</taxon>
        <taxon>50 kb inversion clade</taxon>
        <taxon>NPAAA clade</taxon>
        <taxon>Hologalegina</taxon>
        <taxon>IRL clade</taxon>
        <taxon>Fabeae</taxon>
        <taxon>Lathyrus</taxon>
    </lineage>
</organism>